<dbReference type="InterPro" id="IPR015421">
    <property type="entry name" value="PyrdxlP-dep_Trfase_major"/>
</dbReference>
<dbReference type="InterPro" id="IPR006311">
    <property type="entry name" value="TAT_signal"/>
</dbReference>
<protein>
    <submittedName>
        <fullName evidence="4">Isopenicillin-N epimerase</fullName>
    </submittedName>
</protein>
<evidence type="ECO:0000256" key="2">
    <source>
        <dbReference type="SAM" id="SignalP"/>
    </source>
</evidence>
<keyword evidence="2" id="KW-0732">Signal</keyword>
<gene>
    <name evidence="4" type="ORF">GCM10010982_06380</name>
</gene>
<keyword evidence="1" id="KW-0663">Pyridoxal phosphate</keyword>
<dbReference type="Gene3D" id="3.90.1150.10">
    <property type="entry name" value="Aspartate Aminotransferase, domain 1"/>
    <property type="match status" value="1"/>
</dbReference>
<feature type="domain" description="Aminotransferase class V" evidence="3">
    <location>
        <begin position="85"/>
        <end position="420"/>
    </location>
</feature>
<evidence type="ECO:0000259" key="3">
    <source>
        <dbReference type="Pfam" id="PF00266"/>
    </source>
</evidence>
<evidence type="ECO:0000313" key="4">
    <source>
        <dbReference type="EMBL" id="GGO65184.1"/>
    </source>
</evidence>
<proteinExistence type="predicted"/>
<feature type="chain" id="PRO_5036988258" evidence="2">
    <location>
        <begin position="31"/>
        <end position="435"/>
    </location>
</feature>
<dbReference type="EMBL" id="BMLS01000001">
    <property type="protein sequence ID" value="GGO65184.1"/>
    <property type="molecule type" value="Genomic_DNA"/>
</dbReference>
<comment type="caution">
    <text evidence="4">The sequence shown here is derived from an EMBL/GenBank/DDBJ whole genome shotgun (WGS) entry which is preliminary data.</text>
</comment>
<dbReference type="PANTHER" id="PTHR43092:SF6">
    <property type="entry name" value="BLR1280 PROTEIN"/>
    <property type="match status" value="1"/>
</dbReference>
<evidence type="ECO:0000256" key="1">
    <source>
        <dbReference type="ARBA" id="ARBA00022898"/>
    </source>
</evidence>
<dbReference type="InterPro" id="IPR015422">
    <property type="entry name" value="PyrdxlP-dep_Trfase_small"/>
</dbReference>
<dbReference type="Pfam" id="PF00266">
    <property type="entry name" value="Aminotran_5"/>
    <property type="match status" value="1"/>
</dbReference>
<reference evidence="4" key="1">
    <citation type="journal article" date="2014" name="Int. J. Syst. Evol. Microbiol.">
        <title>Complete genome sequence of Corynebacterium casei LMG S-19264T (=DSM 44701T), isolated from a smear-ripened cheese.</title>
        <authorList>
            <consortium name="US DOE Joint Genome Institute (JGI-PGF)"/>
            <person name="Walter F."/>
            <person name="Albersmeier A."/>
            <person name="Kalinowski J."/>
            <person name="Ruckert C."/>
        </authorList>
    </citation>
    <scope>NUCLEOTIDE SEQUENCE</scope>
    <source>
        <strain evidence="4">CGMCC 1.7086</strain>
    </source>
</reference>
<dbReference type="PROSITE" id="PS51318">
    <property type="entry name" value="TAT"/>
    <property type="match status" value="1"/>
</dbReference>
<accession>A0A917YUL2</accession>
<reference evidence="4" key="2">
    <citation type="submission" date="2020-09" db="EMBL/GenBank/DDBJ databases">
        <authorList>
            <person name="Sun Q."/>
            <person name="Zhou Y."/>
        </authorList>
    </citation>
    <scope>NUCLEOTIDE SEQUENCE</scope>
    <source>
        <strain evidence="4">CGMCC 1.7086</strain>
    </source>
</reference>
<name>A0A917YUL2_9ALTE</name>
<dbReference type="PANTHER" id="PTHR43092">
    <property type="entry name" value="L-CYSTEINE DESULFHYDRASE"/>
    <property type="match status" value="1"/>
</dbReference>
<dbReference type="InterPro" id="IPR015424">
    <property type="entry name" value="PyrdxlP-dep_Trfase"/>
</dbReference>
<organism evidence="4 5">
    <name type="scientific">Bowmanella pacifica</name>
    <dbReference type="NCBI Taxonomy" id="502051"/>
    <lineage>
        <taxon>Bacteria</taxon>
        <taxon>Pseudomonadati</taxon>
        <taxon>Pseudomonadota</taxon>
        <taxon>Gammaproteobacteria</taxon>
        <taxon>Alteromonadales</taxon>
        <taxon>Alteromonadaceae</taxon>
        <taxon>Bowmanella</taxon>
    </lineage>
</organism>
<sequence length="435" mass="47352">MSSFTRRQFLTTSLASAAAGSLLASPAGWSAPLPSSAQSPLAQAQDEAYWAQVASQYEVRPGIINVENGNWGIMAKPVMQAYFKHTERVNRDNSYFSRRQYWPLLKDIVASVADRLGANPEEIGLTRGATEALQNLIGGFNGLTKGDALMYADLDYGAMQDAMRTKAAQCGAEVIELAIPEPVDHQGLIAFYQAAFARHPNCKLLLLTHISHRTGLVMPVKEITAAARERGIAVIVDAAHSWGQMDFGVADLGADFIGFNLHKWMGAPLGVGVMYIRQGKLEQIAANMSASPGQEQSIWGKFHSGTSNFAAFLSVPDAFAFHDQIGAKAKAARLQYLRNLWVNEVRQLDGIDILTPQDPRLHAGITSFRIKGHSSSAQNRAIAEYLLAEHQVFCVHRDGIHHGSCVRITPSLYNSAEDLKLTAKAIAHAVSRFAA</sequence>
<dbReference type="RefSeq" id="WP_188690178.1">
    <property type="nucleotide sequence ID" value="NZ_BMLS01000001.1"/>
</dbReference>
<dbReference type="SUPFAM" id="SSF53383">
    <property type="entry name" value="PLP-dependent transferases"/>
    <property type="match status" value="1"/>
</dbReference>
<dbReference type="Gene3D" id="3.40.640.10">
    <property type="entry name" value="Type I PLP-dependent aspartate aminotransferase-like (Major domain)"/>
    <property type="match status" value="1"/>
</dbReference>
<dbReference type="Proteomes" id="UP000606935">
    <property type="component" value="Unassembled WGS sequence"/>
</dbReference>
<dbReference type="InterPro" id="IPR000192">
    <property type="entry name" value="Aminotrans_V_dom"/>
</dbReference>
<keyword evidence="5" id="KW-1185">Reference proteome</keyword>
<feature type="signal peptide" evidence="2">
    <location>
        <begin position="1"/>
        <end position="30"/>
    </location>
</feature>
<dbReference type="AlphaFoldDB" id="A0A917YUL2"/>
<evidence type="ECO:0000313" key="5">
    <source>
        <dbReference type="Proteomes" id="UP000606935"/>
    </source>
</evidence>